<feature type="region of interest" description="Disordered" evidence="1">
    <location>
        <begin position="1"/>
        <end position="22"/>
    </location>
</feature>
<sequence length="93" mass="10696">MRQLSLMDMKVESERGDSPQDENRSRFFIWGTLDGFLRQQGVERYVFLKQGRAEVSRILTTIFRGLESKQGTREGQEYTEREVKAGAAPIGKP</sequence>
<dbReference type="AlphaFoldDB" id="A0AAV1R6G4"/>
<organism evidence="2 3">
    <name type="scientific">Dovyalis caffra</name>
    <dbReference type="NCBI Taxonomy" id="77055"/>
    <lineage>
        <taxon>Eukaryota</taxon>
        <taxon>Viridiplantae</taxon>
        <taxon>Streptophyta</taxon>
        <taxon>Embryophyta</taxon>
        <taxon>Tracheophyta</taxon>
        <taxon>Spermatophyta</taxon>
        <taxon>Magnoliopsida</taxon>
        <taxon>eudicotyledons</taxon>
        <taxon>Gunneridae</taxon>
        <taxon>Pentapetalae</taxon>
        <taxon>rosids</taxon>
        <taxon>fabids</taxon>
        <taxon>Malpighiales</taxon>
        <taxon>Salicaceae</taxon>
        <taxon>Flacourtieae</taxon>
        <taxon>Dovyalis</taxon>
    </lineage>
</organism>
<feature type="compositionally biased region" description="Basic and acidic residues" evidence="1">
    <location>
        <begin position="70"/>
        <end position="84"/>
    </location>
</feature>
<evidence type="ECO:0000313" key="3">
    <source>
        <dbReference type="Proteomes" id="UP001314170"/>
    </source>
</evidence>
<keyword evidence="3" id="KW-1185">Reference proteome</keyword>
<proteinExistence type="predicted"/>
<comment type="caution">
    <text evidence="2">The sequence shown here is derived from an EMBL/GenBank/DDBJ whole genome shotgun (WGS) entry which is preliminary data.</text>
</comment>
<evidence type="ECO:0000256" key="1">
    <source>
        <dbReference type="SAM" id="MobiDB-lite"/>
    </source>
</evidence>
<accession>A0AAV1R6G4</accession>
<reference evidence="2 3" key="1">
    <citation type="submission" date="2024-01" db="EMBL/GenBank/DDBJ databases">
        <authorList>
            <person name="Waweru B."/>
        </authorList>
    </citation>
    <scope>NUCLEOTIDE SEQUENCE [LARGE SCALE GENOMIC DNA]</scope>
</reference>
<name>A0AAV1R6G4_9ROSI</name>
<dbReference type="EMBL" id="CAWUPB010000903">
    <property type="protein sequence ID" value="CAK7328605.1"/>
    <property type="molecule type" value="Genomic_DNA"/>
</dbReference>
<feature type="compositionally biased region" description="Basic and acidic residues" evidence="1">
    <location>
        <begin position="9"/>
        <end position="22"/>
    </location>
</feature>
<gene>
    <name evidence="2" type="ORF">DCAF_LOCUS6331</name>
</gene>
<dbReference type="Proteomes" id="UP001314170">
    <property type="component" value="Unassembled WGS sequence"/>
</dbReference>
<feature type="region of interest" description="Disordered" evidence="1">
    <location>
        <begin position="70"/>
        <end position="93"/>
    </location>
</feature>
<protein>
    <submittedName>
        <fullName evidence="2">Uncharacterized protein</fullName>
    </submittedName>
</protein>
<evidence type="ECO:0000313" key="2">
    <source>
        <dbReference type="EMBL" id="CAK7328605.1"/>
    </source>
</evidence>